<dbReference type="Proteomes" id="UP000540506">
    <property type="component" value="Unassembled WGS sequence"/>
</dbReference>
<accession>A0A7W7VTF9</accession>
<proteinExistence type="predicted"/>
<name>A0A7W7VTF9_KITKI</name>
<evidence type="ECO:0000313" key="2">
    <source>
        <dbReference type="Proteomes" id="UP000540506"/>
    </source>
</evidence>
<evidence type="ECO:0000313" key="1">
    <source>
        <dbReference type="EMBL" id="MBB4922197.1"/>
    </source>
</evidence>
<dbReference type="AlphaFoldDB" id="A0A7W7VTF9"/>
<comment type="caution">
    <text evidence="1">The sequence shown here is derived from an EMBL/GenBank/DDBJ whole genome shotgun (WGS) entry which is preliminary data.</text>
</comment>
<keyword evidence="2" id="KW-1185">Reference proteome</keyword>
<organism evidence="1 2">
    <name type="scientific">Kitasatospora kifunensis</name>
    <name type="common">Streptomyces kifunensis</name>
    <dbReference type="NCBI Taxonomy" id="58351"/>
    <lineage>
        <taxon>Bacteria</taxon>
        <taxon>Bacillati</taxon>
        <taxon>Actinomycetota</taxon>
        <taxon>Actinomycetes</taxon>
        <taxon>Kitasatosporales</taxon>
        <taxon>Streptomycetaceae</taxon>
        <taxon>Kitasatospora</taxon>
    </lineage>
</organism>
<sequence>MTTIAKPTGACPVCGLNRALRKDGTLWNHGICKGAGQPPKEQQ</sequence>
<dbReference type="RefSeq" id="WP_281404013.1">
    <property type="nucleotide sequence ID" value="NZ_JACHJV010000001.1"/>
</dbReference>
<dbReference type="EMBL" id="JACHJV010000001">
    <property type="protein sequence ID" value="MBB4922197.1"/>
    <property type="molecule type" value="Genomic_DNA"/>
</dbReference>
<protein>
    <submittedName>
        <fullName evidence="1">Uncharacterized protein</fullName>
    </submittedName>
</protein>
<reference evidence="1 2" key="1">
    <citation type="submission" date="2020-08" db="EMBL/GenBank/DDBJ databases">
        <title>Sequencing the genomes of 1000 actinobacteria strains.</title>
        <authorList>
            <person name="Klenk H.-P."/>
        </authorList>
    </citation>
    <scope>NUCLEOTIDE SEQUENCE [LARGE SCALE GENOMIC DNA]</scope>
    <source>
        <strain evidence="1 2">DSM 41654</strain>
    </source>
</reference>
<gene>
    <name evidence="1" type="ORF">FHR34_001190</name>
</gene>